<feature type="transmembrane region" description="Helical" evidence="1">
    <location>
        <begin position="94"/>
        <end position="114"/>
    </location>
</feature>
<proteinExistence type="predicted"/>
<feature type="transmembrane region" description="Helical" evidence="1">
    <location>
        <begin position="63"/>
        <end position="88"/>
    </location>
</feature>
<gene>
    <name evidence="2" type="ORF">FQV37_1654</name>
</gene>
<dbReference type="RefSeq" id="WP_160023073.1">
    <property type="nucleotide sequence ID" value="NZ_VZIZ01000031.1"/>
</dbReference>
<sequence>MSSVLNNDDLIAKDINNEKLDNNLQRSNLYKLLKEREQSWWQARQQLIERQEKKMFWYGENSLIMWLLWQLVGYVVVAMALMLLNNIFGISLPLWQYVSLFVIQTIFFVSALAAKGQLANKLQRKIDNDELMREEALNEMIILAEDSLYPDVHAKSPISLEALDYYLDGQFHLASLQCLLQKEVDAGRLIMEQQPPEVGVLPPELADDELNEHASEITYRSTL</sequence>
<reference evidence="2 3" key="1">
    <citation type="submission" date="2019-09" db="EMBL/GenBank/DDBJ databases">
        <title>Draft genome sequence of Psychrobacter nivimaris LAMA 639, in search for biotechnological relevant genes.</title>
        <authorList>
            <person name="Lima A.O.S."/>
            <person name="Staloch B.E.K."/>
            <person name="Freitas R.C."/>
            <person name="Niero H."/>
            <person name="Silva M.A.C."/>
        </authorList>
    </citation>
    <scope>NUCLEOTIDE SEQUENCE [LARGE SCALE GENOMIC DNA]</scope>
    <source>
        <strain evidence="2 3">LAMA 639</strain>
    </source>
</reference>
<keyword evidence="1" id="KW-0812">Transmembrane</keyword>
<organism evidence="2 3">
    <name type="scientific">Psychrobacter nivimaris</name>
    <dbReference type="NCBI Taxonomy" id="281738"/>
    <lineage>
        <taxon>Bacteria</taxon>
        <taxon>Pseudomonadati</taxon>
        <taxon>Pseudomonadota</taxon>
        <taxon>Gammaproteobacteria</taxon>
        <taxon>Moraxellales</taxon>
        <taxon>Moraxellaceae</taxon>
        <taxon>Psychrobacter</taxon>
    </lineage>
</organism>
<comment type="caution">
    <text evidence="2">The sequence shown here is derived from an EMBL/GenBank/DDBJ whole genome shotgun (WGS) entry which is preliminary data.</text>
</comment>
<dbReference type="EMBL" id="VZIZ01000031">
    <property type="protein sequence ID" value="KAF0567889.1"/>
    <property type="molecule type" value="Genomic_DNA"/>
</dbReference>
<keyword evidence="1" id="KW-0472">Membrane</keyword>
<accession>A0A6N7BV54</accession>
<keyword evidence="1" id="KW-1133">Transmembrane helix</keyword>
<dbReference type="AlphaFoldDB" id="A0A6N7BV54"/>
<protein>
    <submittedName>
        <fullName evidence="2">Uncharacterized protein</fullName>
    </submittedName>
</protein>
<evidence type="ECO:0000313" key="2">
    <source>
        <dbReference type="EMBL" id="KAF0567889.1"/>
    </source>
</evidence>
<keyword evidence="3" id="KW-1185">Reference proteome</keyword>
<evidence type="ECO:0000313" key="3">
    <source>
        <dbReference type="Proteomes" id="UP000471465"/>
    </source>
</evidence>
<name>A0A6N7BV54_9GAMM</name>
<evidence type="ECO:0000256" key="1">
    <source>
        <dbReference type="SAM" id="Phobius"/>
    </source>
</evidence>
<dbReference type="Proteomes" id="UP000471465">
    <property type="component" value="Unassembled WGS sequence"/>
</dbReference>